<dbReference type="PANTHER" id="PTHR10443">
    <property type="entry name" value="MICROSOMAL DIPEPTIDASE"/>
    <property type="match status" value="1"/>
</dbReference>
<dbReference type="PROSITE" id="PS51365">
    <property type="entry name" value="RENAL_DIPEPTIDASE_2"/>
    <property type="match status" value="1"/>
</dbReference>
<dbReference type="AlphaFoldDB" id="A0A9D0ZFM9"/>
<sequence>MQLFDLHCDTLYRAATEKERLTENSFHVSFKKAQSIRPWIQCMAVWIPDTMRGDQAFHFVLQCAEILETELERTGDRIQKIQTGKEIRKVQESSAAGIILTIEGGAALAGKLENIKKLRAVGVRMMTLTWNGENELGYGCLATGRGGLKPFGRVALQEMEKNGVVADLSHASERLFYDVAETAGRPFIASHSNARRICNHPRNLTDAQFCIIRDRGGIVGINFCRSFLRADENAGFADILSHTEHFLSLGGENTVCIGSDFDGTDMPDGIKGIADVEALYTYFLRHNYRETLLRKIFFENAAQFCENFDKL</sequence>
<dbReference type="InterPro" id="IPR008257">
    <property type="entry name" value="Pept_M19"/>
</dbReference>
<accession>A0A9D0ZFM9</accession>
<dbReference type="GO" id="GO:0006508">
    <property type="term" value="P:proteolysis"/>
    <property type="evidence" value="ECO:0007669"/>
    <property type="project" value="InterPro"/>
</dbReference>
<dbReference type="Proteomes" id="UP000886787">
    <property type="component" value="Unassembled WGS sequence"/>
</dbReference>
<dbReference type="PANTHER" id="PTHR10443:SF12">
    <property type="entry name" value="DIPEPTIDASE"/>
    <property type="match status" value="1"/>
</dbReference>
<dbReference type="EMBL" id="DVFW01000003">
    <property type="protein sequence ID" value="HIQ79728.1"/>
    <property type="molecule type" value="Genomic_DNA"/>
</dbReference>
<dbReference type="Pfam" id="PF01244">
    <property type="entry name" value="Peptidase_M19"/>
    <property type="match status" value="1"/>
</dbReference>
<dbReference type="SUPFAM" id="SSF51556">
    <property type="entry name" value="Metallo-dependent hydrolases"/>
    <property type="match status" value="1"/>
</dbReference>
<gene>
    <name evidence="1" type="ORF">IAD32_00395</name>
</gene>
<dbReference type="Gene3D" id="3.20.20.140">
    <property type="entry name" value="Metal-dependent hydrolases"/>
    <property type="match status" value="1"/>
</dbReference>
<reference evidence="1" key="2">
    <citation type="journal article" date="2021" name="PeerJ">
        <title>Extensive microbial diversity within the chicken gut microbiome revealed by metagenomics and culture.</title>
        <authorList>
            <person name="Gilroy R."/>
            <person name="Ravi A."/>
            <person name="Getino M."/>
            <person name="Pursley I."/>
            <person name="Horton D.L."/>
            <person name="Alikhan N.F."/>
            <person name="Baker D."/>
            <person name="Gharbi K."/>
            <person name="Hall N."/>
            <person name="Watson M."/>
            <person name="Adriaenssens E.M."/>
            <person name="Foster-Nyarko E."/>
            <person name="Jarju S."/>
            <person name="Secka A."/>
            <person name="Antonio M."/>
            <person name="Oren A."/>
            <person name="Chaudhuri R.R."/>
            <person name="La Ragione R."/>
            <person name="Hildebrand F."/>
            <person name="Pallen M.J."/>
        </authorList>
    </citation>
    <scope>NUCLEOTIDE SEQUENCE</scope>
    <source>
        <strain evidence="1">ChiSjej1B19-3389</strain>
    </source>
</reference>
<dbReference type="GO" id="GO:0070573">
    <property type="term" value="F:metallodipeptidase activity"/>
    <property type="evidence" value="ECO:0007669"/>
    <property type="project" value="InterPro"/>
</dbReference>
<evidence type="ECO:0000313" key="2">
    <source>
        <dbReference type="Proteomes" id="UP000886787"/>
    </source>
</evidence>
<protein>
    <submittedName>
        <fullName evidence="1">Membrane dipeptidase</fullName>
    </submittedName>
</protein>
<evidence type="ECO:0000313" key="1">
    <source>
        <dbReference type="EMBL" id="HIQ79728.1"/>
    </source>
</evidence>
<organism evidence="1 2">
    <name type="scientific">Candidatus Scatavimonas merdigallinarum</name>
    <dbReference type="NCBI Taxonomy" id="2840914"/>
    <lineage>
        <taxon>Bacteria</taxon>
        <taxon>Bacillati</taxon>
        <taxon>Bacillota</taxon>
        <taxon>Clostridia</taxon>
        <taxon>Eubacteriales</taxon>
        <taxon>Oscillospiraceae</taxon>
        <taxon>Oscillospiraceae incertae sedis</taxon>
        <taxon>Candidatus Scatavimonas</taxon>
    </lineage>
</organism>
<proteinExistence type="predicted"/>
<comment type="caution">
    <text evidence="1">The sequence shown here is derived from an EMBL/GenBank/DDBJ whole genome shotgun (WGS) entry which is preliminary data.</text>
</comment>
<name>A0A9D0ZFM9_9FIRM</name>
<dbReference type="InterPro" id="IPR032466">
    <property type="entry name" value="Metal_Hydrolase"/>
</dbReference>
<reference evidence="1" key="1">
    <citation type="submission" date="2020-10" db="EMBL/GenBank/DDBJ databases">
        <authorList>
            <person name="Gilroy R."/>
        </authorList>
    </citation>
    <scope>NUCLEOTIDE SEQUENCE</scope>
    <source>
        <strain evidence="1">ChiSjej1B19-3389</strain>
    </source>
</reference>